<dbReference type="SUPFAM" id="SSF51430">
    <property type="entry name" value="NAD(P)-linked oxidoreductase"/>
    <property type="match status" value="1"/>
</dbReference>
<evidence type="ECO:0000259" key="2">
    <source>
        <dbReference type="Pfam" id="PF00248"/>
    </source>
</evidence>
<dbReference type="Gene3D" id="3.20.20.100">
    <property type="entry name" value="NADP-dependent oxidoreductase domain"/>
    <property type="match status" value="1"/>
</dbReference>
<dbReference type="Pfam" id="PF00248">
    <property type="entry name" value="Aldo_ket_red"/>
    <property type="match status" value="1"/>
</dbReference>
<keyword evidence="1" id="KW-0560">Oxidoreductase</keyword>
<organism evidence="3 4">
    <name type="scientific">Rhodocollybia butyracea</name>
    <dbReference type="NCBI Taxonomy" id="206335"/>
    <lineage>
        <taxon>Eukaryota</taxon>
        <taxon>Fungi</taxon>
        <taxon>Dikarya</taxon>
        <taxon>Basidiomycota</taxon>
        <taxon>Agaricomycotina</taxon>
        <taxon>Agaricomycetes</taxon>
        <taxon>Agaricomycetidae</taxon>
        <taxon>Agaricales</taxon>
        <taxon>Marasmiineae</taxon>
        <taxon>Omphalotaceae</taxon>
        <taxon>Rhodocollybia</taxon>
    </lineage>
</organism>
<dbReference type="Proteomes" id="UP000772434">
    <property type="component" value="Unassembled WGS sequence"/>
</dbReference>
<dbReference type="CDD" id="cd19077">
    <property type="entry name" value="AKR_AKR8A1-2"/>
    <property type="match status" value="1"/>
</dbReference>
<dbReference type="EMBL" id="JADNRY010000019">
    <property type="protein sequence ID" value="KAF9073210.1"/>
    <property type="molecule type" value="Genomic_DNA"/>
</dbReference>
<dbReference type="AlphaFoldDB" id="A0A9P5Q421"/>
<dbReference type="PANTHER" id="PTHR43625">
    <property type="entry name" value="AFLATOXIN B1 ALDEHYDE REDUCTASE"/>
    <property type="match status" value="1"/>
</dbReference>
<dbReference type="InterPro" id="IPR050791">
    <property type="entry name" value="Aldo-Keto_reductase"/>
</dbReference>
<evidence type="ECO:0000313" key="3">
    <source>
        <dbReference type="EMBL" id="KAF9073210.1"/>
    </source>
</evidence>
<accession>A0A9P5Q421</accession>
<dbReference type="GO" id="GO:0005737">
    <property type="term" value="C:cytoplasm"/>
    <property type="evidence" value="ECO:0007669"/>
    <property type="project" value="TreeGrafter"/>
</dbReference>
<dbReference type="InterPro" id="IPR023210">
    <property type="entry name" value="NADP_OxRdtase_dom"/>
</dbReference>
<protein>
    <submittedName>
        <fullName evidence="3">Aldo/keto reductase</fullName>
    </submittedName>
</protein>
<comment type="caution">
    <text evidence="3">The sequence shown here is derived from an EMBL/GenBank/DDBJ whole genome shotgun (WGS) entry which is preliminary data.</text>
</comment>
<reference evidence="3" key="1">
    <citation type="submission" date="2020-11" db="EMBL/GenBank/DDBJ databases">
        <authorList>
            <consortium name="DOE Joint Genome Institute"/>
            <person name="Ahrendt S."/>
            <person name="Riley R."/>
            <person name="Andreopoulos W."/>
            <person name="Labutti K."/>
            <person name="Pangilinan J."/>
            <person name="Ruiz-Duenas F.J."/>
            <person name="Barrasa J.M."/>
            <person name="Sanchez-Garcia M."/>
            <person name="Camarero S."/>
            <person name="Miyauchi S."/>
            <person name="Serrano A."/>
            <person name="Linde D."/>
            <person name="Babiker R."/>
            <person name="Drula E."/>
            <person name="Ayuso-Fernandez I."/>
            <person name="Pacheco R."/>
            <person name="Padilla G."/>
            <person name="Ferreira P."/>
            <person name="Barriuso J."/>
            <person name="Kellner H."/>
            <person name="Castanera R."/>
            <person name="Alfaro M."/>
            <person name="Ramirez L."/>
            <person name="Pisabarro A.G."/>
            <person name="Kuo A."/>
            <person name="Tritt A."/>
            <person name="Lipzen A."/>
            <person name="He G."/>
            <person name="Yan M."/>
            <person name="Ng V."/>
            <person name="Cullen D."/>
            <person name="Martin F."/>
            <person name="Rosso M.-N."/>
            <person name="Henrissat B."/>
            <person name="Hibbett D."/>
            <person name="Martinez A.T."/>
            <person name="Grigoriev I.V."/>
        </authorList>
    </citation>
    <scope>NUCLEOTIDE SEQUENCE</scope>
    <source>
        <strain evidence="3">AH 40177</strain>
    </source>
</reference>
<evidence type="ECO:0000256" key="1">
    <source>
        <dbReference type="ARBA" id="ARBA00023002"/>
    </source>
</evidence>
<feature type="domain" description="NADP-dependent oxidoreductase" evidence="2">
    <location>
        <begin position="28"/>
        <end position="325"/>
    </location>
</feature>
<gene>
    <name evidence="3" type="ORF">BDP27DRAFT_1216194</name>
</gene>
<dbReference type="PANTHER" id="PTHR43625:SF78">
    <property type="entry name" value="PYRIDOXAL REDUCTASE-RELATED"/>
    <property type="match status" value="1"/>
</dbReference>
<dbReference type="OrthoDB" id="37537at2759"/>
<evidence type="ECO:0000313" key="4">
    <source>
        <dbReference type="Proteomes" id="UP000772434"/>
    </source>
</evidence>
<proteinExistence type="predicted"/>
<sequence>MVSQSIKLGGTAAGISVGRVAHGLMMMTWRPNPASGPVSDEQAFEAIKAGVDALPAGTKMFLNSAEFYDNNWGPTNLQLLNRFFTKYPKYADRTFLSVKGGMRGKPPHITPDASLDYLRSSIDNILKELGPNKKVDLFEPARIDRNLPIETIMNNLVTLLEEGKFSHIGLSECNATTLRKAHAVYPVTAAEIEVSAWEYGENQKAVIAAGTELNISVLAYSPLGQGFLTGQFKSAADIPQGDARAGLDRFQEQNLRANVGIVEGLTSIADKKGVPASQLCIAWVASLGPTVIPLPGSSKASRTLENLQGGEVKLTEEELNAIGSVLAANPVAGDRYWGKHVDLHLWG</sequence>
<name>A0A9P5Q421_9AGAR</name>
<dbReference type="InterPro" id="IPR036812">
    <property type="entry name" value="NAD(P)_OxRdtase_dom_sf"/>
</dbReference>
<keyword evidence="4" id="KW-1185">Reference proteome</keyword>
<dbReference type="GO" id="GO:0016491">
    <property type="term" value="F:oxidoreductase activity"/>
    <property type="evidence" value="ECO:0007669"/>
    <property type="project" value="UniProtKB-KW"/>
</dbReference>